<comment type="caution">
    <text evidence="1">The sequence shown here is derived from an EMBL/GenBank/DDBJ whole genome shotgun (WGS) entry which is preliminary data.</text>
</comment>
<protein>
    <submittedName>
        <fullName evidence="1">Uncharacterized protein</fullName>
    </submittedName>
</protein>
<name>A0ABR2XW98_9PEZI</name>
<dbReference type="Proteomes" id="UP001465668">
    <property type="component" value="Unassembled WGS sequence"/>
</dbReference>
<evidence type="ECO:0000313" key="1">
    <source>
        <dbReference type="EMBL" id="KAK9778041.1"/>
    </source>
</evidence>
<gene>
    <name evidence="1" type="ORF">SCAR479_05367</name>
</gene>
<keyword evidence="2" id="KW-1185">Reference proteome</keyword>
<accession>A0ABR2XW98</accession>
<organism evidence="1 2">
    <name type="scientific">Seiridium cardinale</name>
    <dbReference type="NCBI Taxonomy" id="138064"/>
    <lineage>
        <taxon>Eukaryota</taxon>
        <taxon>Fungi</taxon>
        <taxon>Dikarya</taxon>
        <taxon>Ascomycota</taxon>
        <taxon>Pezizomycotina</taxon>
        <taxon>Sordariomycetes</taxon>
        <taxon>Xylariomycetidae</taxon>
        <taxon>Amphisphaeriales</taxon>
        <taxon>Sporocadaceae</taxon>
        <taxon>Seiridium</taxon>
    </lineage>
</organism>
<proteinExistence type="predicted"/>
<dbReference type="EMBL" id="JARVKM010000018">
    <property type="protein sequence ID" value="KAK9778041.1"/>
    <property type="molecule type" value="Genomic_DNA"/>
</dbReference>
<evidence type="ECO:0000313" key="2">
    <source>
        <dbReference type="Proteomes" id="UP001465668"/>
    </source>
</evidence>
<sequence length="318" mass="36754">MTTSDDAYRKTMEESLFARSEYYLQQWRQVHASGTPWWATETPESHHYDVVDKSQTNSYHFDQANMAQIIKYWSQESPATPHRPSHDYLRQTLPLFRAAYVDDPQSFDAQELSRILLFAMDTLDRSFFQNMFMAPLDLEEALTGSPDLIPRLVALEVNVGPRPDNDRYSDYDEARNTIVIYASDKQGRRFNTDRLLGALAHEMVHVFLHVFAYEVHPANRATRYRIPHGPSFWVSLEFIYYTIWMAVPDSDVFTYLAAWARQKRRRTEGDTEVGLYGLAQPFHEGQVCVQNGVTDEMVADWNVASIDATSLNLHLGNP</sequence>
<reference evidence="1 2" key="1">
    <citation type="submission" date="2024-02" db="EMBL/GenBank/DDBJ databases">
        <title>First draft genome assembly of two strains of Seiridium cardinale.</title>
        <authorList>
            <person name="Emiliani G."/>
            <person name="Scali E."/>
        </authorList>
    </citation>
    <scope>NUCLEOTIDE SEQUENCE [LARGE SCALE GENOMIC DNA]</scope>
    <source>
        <strain evidence="1 2">BM-138-000479</strain>
    </source>
</reference>